<evidence type="ECO:0000313" key="1">
    <source>
        <dbReference type="EMBL" id="MBC5723081.1"/>
    </source>
</evidence>
<dbReference type="Proteomes" id="UP000628736">
    <property type="component" value="Unassembled WGS sequence"/>
</dbReference>
<reference evidence="1" key="1">
    <citation type="submission" date="2020-08" db="EMBL/GenBank/DDBJ databases">
        <title>Genome public.</title>
        <authorList>
            <person name="Liu C."/>
            <person name="Sun Q."/>
        </authorList>
    </citation>
    <scope>NUCLEOTIDE SEQUENCE</scope>
    <source>
        <strain evidence="1">NSJ-23</strain>
    </source>
</reference>
<name>A0A8J6MDF5_9FIRM</name>
<accession>A0A8J6MDF5</accession>
<dbReference type="RefSeq" id="WP_186852974.1">
    <property type="nucleotide sequence ID" value="NZ_JACOPO010000006.1"/>
</dbReference>
<evidence type="ECO:0000313" key="2">
    <source>
        <dbReference type="Proteomes" id="UP000628736"/>
    </source>
</evidence>
<protein>
    <submittedName>
        <fullName evidence="1">Uncharacterized protein</fullName>
    </submittedName>
</protein>
<gene>
    <name evidence="1" type="ORF">H8S11_09670</name>
</gene>
<dbReference type="EMBL" id="JACOPO010000006">
    <property type="protein sequence ID" value="MBC5723081.1"/>
    <property type="molecule type" value="Genomic_DNA"/>
</dbReference>
<organism evidence="1 2">
    <name type="scientific">Flintibacter hominis</name>
    <dbReference type="NCBI Taxonomy" id="2763048"/>
    <lineage>
        <taxon>Bacteria</taxon>
        <taxon>Bacillati</taxon>
        <taxon>Bacillota</taxon>
        <taxon>Clostridia</taxon>
        <taxon>Eubacteriales</taxon>
        <taxon>Flintibacter</taxon>
    </lineage>
</organism>
<dbReference type="AlphaFoldDB" id="A0A8J6MDF5"/>
<proteinExistence type="predicted"/>
<comment type="caution">
    <text evidence="1">The sequence shown here is derived from an EMBL/GenBank/DDBJ whole genome shotgun (WGS) entry which is preliminary data.</text>
</comment>
<sequence>METTTKLLTWATENIGPLEEIQAINGTVRVRLKDGRSGFLIMGFDGIPVANLPPEVGI</sequence>
<keyword evidence="2" id="KW-1185">Reference proteome</keyword>